<dbReference type="CDD" id="cd16376">
    <property type="entry name" value="Avd_like"/>
    <property type="match status" value="1"/>
</dbReference>
<dbReference type="EMBL" id="CP011304">
    <property type="protein sequence ID" value="AKE65308.1"/>
    <property type="molecule type" value="Genomic_DNA"/>
</dbReference>
<name>A0A0F6RMK0_MICAE</name>
<proteinExistence type="predicted"/>
<dbReference type="Pfam" id="PF22296">
    <property type="entry name" value="bAvd"/>
    <property type="match status" value="1"/>
</dbReference>
<dbReference type="InterPro" id="IPR036583">
    <property type="entry name" value="23S_rRNA_IVS_sf"/>
</dbReference>
<evidence type="ECO:0000313" key="2">
    <source>
        <dbReference type="EMBL" id="AKE65308.1"/>
    </source>
</evidence>
<accession>A0A0F6RMK0</accession>
<dbReference type="InterPro" id="IPR055360">
    <property type="entry name" value="bAvd"/>
</dbReference>
<evidence type="ECO:0000259" key="1">
    <source>
        <dbReference type="Pfam" id="PF22296"/>
    </source>
</evidence>
<reference evidence="2 3" key="1">
    <citation type="journal article" date="2015" name="Genome Announc.">
        <title>Complete Genome Sequence of Microcystis aeruginosa NIES-2549, a Bloom-Forming Cyanobacterium from Lake Kasumigaura, Japan.</title>
        <authorList>
            <person name="Yamaguchi H."/>
            <person name="Suzuki S."/>
            <person name="Tanabe Y."/>
            <person name="Osana Y."/>
            <person name="Shimura Y."/>
            <person name="Ishida K."/>
            <person name="Kawachi M."/>
        </authorList>
    </citation>
    <scope>NUCLEOTIDE SEQUENCE [LARGE SCALE GENOMIC DNA]</scope>
    <source>
        <strain evidence="2 3">NIES-2549</strain>
    </source>
</reference>
<organism evidence="2 3">
    <name type="scientific">Microcystis aeruginosa NIES-2549</name>
    <dbReference type="NCBI Taxonomy" id="1641812"/>
    <lineage>
        <taxon>Bacteria</taxon>
        <taxon>Bacillati</taxon>
        <taxon>Cyanobacteriota</taxon>
        <taxon>Cyanophyceae</taxon>
        <taxon>Oscillatoriophycideae</taxon>
        <taxon>Chroococcales</taxon>
        <taxon>Microcystaceae</taxon>
        <taxon>Microcystis</taxon>
    </lineage>
</organism>
<dbReference type="Proteomes" id="UP000034103">
    <property type="component" value="Chromosome"/>
</dbReference>
<evidence type="ECO:0000313" key="3">
    <source>
        <dbReference type="Proteomes" id="UP000034103"/>
    </source>
</evidence>
<dbReference type="HOGENOM" id="CLU_144676_0_1_3"/>
<feature type="domain" description="bAvd-like" evidence="1">
    <location>
        <begin position="1"/>
        <end position="69"/>
    </location>
</feature>
<sequence length="78" mass="9413">MYSVLEELILIKYEREKLDRLVALNARLDVIRYQTRLLWDFSPLSPERYEYVSKLIEEIGQELGGWIKQQKNKRTPTK</sequence>
<gene>
    <name evidence="2" type="ORF">MYAER_2968</name>
</gene>
<dbReference type="Gene3D" id="1.20.1440.60">
    <property type="entry name" value="23S rRNA-intervening sequence"/>
    <property type="match status" value="1"/>
</dbReference>
<dbReference type="PATRIC" id="fig|1641812.3.peg.3072"/>
<protein>
    <recommendedName>
        <fullName evidence="1">bAvd-like domain-containing protein</fullName>
    </recommendedName>
</protein>
<dbReference type="AlphaFoldDB" id="A0A0F6RMK0"/>